<evidence type="ECO:0000256" key="1">
    <source>
        <dbReference type="SAM" id="MobiDB-lite"/>
    </source>
</evidence>
<keyword evidence="3" id="KW-1185">Reference proteome</keyword>
<dbReference type="AlphaFoldDB" id="A0A918YQA2"/>
<proteinExistence type="predicted"/>
<evidence type="ECO:0000313" key="3">
    <source>
        <dbReference type="Proteomes" id="UP000655443"/>
    </source>
</evidence>
<sequence length="75" mass="8012">MLLAEGRPSLASVLLDAARGLITLTEQNRTAGKCFRVRLPELASEPHTTDTTPTPQPRDGVDGVFPTLAAPRTSQ</sequence>
<dbReference type="EMBL" id="BMVG01000026">
    <property type="protein sequence ID" value="GHE11037.1"/>
    <property type="molecule type" value="Genomic_DNA"/>
</dbReference>
<comment type="caution">
    <text evidence="2">The sequence shown here is derived from an EMBL/GenBank/DDBJ whole genome shotgun (WGS) entry which is preliminary data.</text>
</comment>
<gene>
    <name evidence="2" type="ORF">GCM10010339_69240</name>
</gene>
<feature type="region of interest" description="Disordered" evidence="1">
    <location>
        <begin position="40"/>
        <end position="75"/>
    </location>
</feature>
<evidence type="ECO:0000313" key="2">
    <source>
        <dbReference type="EMBL" id="GHE11037.1"/>
    </source>
</evidence>
<reference evidence="2" key="2">
    <citation type="submission" date="2020-09" db="EMBL/GenBank/DDBJ databases">
        <authorList>
            <person name="Sun Q."/>
            <person name="Ohkuma M."/>
        </authorList>
    </citation>
    <scope>NUCLEOTIDE SEQUENCE</scope>
    <source>
        <strain evidence="2">JCM 4714</strain>
    </source>
</reference>
<name>A0A918YQA2_9ACTN</name>
<organism evidence="2 3">
    <name type="scientific">Streptomyces alanosinicus</name>
    <dbReference type="NCBI Taxonomy" id="68171"/>
    <lineage>
        <taxon>Bacteria</taxon>
        <taxon>Bacillati</taxon>
        <taxon>Actinomycetota</taxon>
        <taxon>Actinomycetes</taxon>
        <taxon>Kitasatosporales</taxon>
        <taxon>Streptomycetaceae</taxon>
        <taxon>Streptomyces</taxon>
    </lineage>
</organism>
<accession>A0A918YQA2</accession>
<protein>
    <submittedName>
        <fullName evidence="2">Uncharacterized protein</fullName>
    </submittedName>
</protein>
<reference evidence="2" key="1">
    <citation type="journal article" date="2014" name="Int. J. Syst. Evol. Microbiol.">
        <title>Complete genome sequence of Corynebacterium casei LMG S-19264T (=DSM 44701T), isolated from a smear-ripened cheese.</title>
        <authorList>
            <consortium name="US DOE Joint Genome Institute (JGI-PGF)"/>
            <person name="Walter F."/>
            <person name="Albersmeier A."/>
            <person name="Kalinowski J."/>
            <person name="Ruckert C."/>
        </authorList>
    </citation>
    <scope>NUCLEOTIDE SEQUENCE</scope>
    <source>
        <strain evidence="2">JCM 4714</strain>
    </source>
</reference>
<dbReference type="Proteomes" id="UP000655443">
    <property type="component" value="Unassembled WGS sequence"/>
</dbReference>